<reference evidence="2 3" key="1">
    <citation type="journal article" date="2010" name="Science">
        <title>Pathogenicity determinants in smut fungi revealed by genome comparison.</title>
        <authorList>
            <person name="Schirawski J."/>
            <person name="Mannhaupt G."/>
            <person name="Muench K."/>
            <person name="Brefort T."/>
            <person name="Schipper K."/>
            <person name="Doehlemann G."/>
            <person name="Di Stasio M."/>
            <person name="Roessel N."/>
            <person name="Mendoza-Mendoza A."/>
            <person name="Pester D."/>
            <person name="Mueller O."/>
            <person name="Winterberg B."/>
            <person name="Meyer E."/>
            <person name="Ghareeb H."/>
            <person name="Wollenberg T."/>
            <person name="Muensterkoetter M."/>
            <person name="Wong P."/>
            <person name="Walter M."/>
            <person name="Stukenbrock E."/>
            <person name="Gueldener U."/>
            <person name="Kahmann R."/>
        </authorList>
    </citation>
    <scope>NUCLEOTIDE SEQUENCE [LARGE SCALE GENOMIC DNA]</scope>
    <source>
        <strain evidence="3">SRZ2</strain>
    </source>
</reference>
<evidence type="ECO:0000256" key="1">
    <source>
        <dbReference type="SAM" id="MobiDB-lite"/>
    </source>
</evidence>
<dbReference type="HOGENOM" id="CLU_398472_0_0_1"/>
<protein>
    <submittedName>
        <fullName evidence="2">Uncharacterized protein</fullName>
    </submittedName>
</protein>
<dbReference type="Gene3D" id="3.30.559.10">
    <property type="entry name" value="Chloramphenicol acetyltransferase-like domain"/>
    <property type="match status" value="1"/>
</dbReference>
<gene>
    <name evidence="2" type="ORF">sr16360</name>
</gene>
<dbReference type="Proteomes" id="UP000008867">
    <property type="component" value="Chromosome 19"/>
</dbReference>
<dbReference type="PANTHER" id="PTHR42034:SF1">
    <property type="entry name" value="CONDENSATION DOMAIN-CONTAINING PROTEIN"/>
    <property type="match status" value="1"/>
</dbReference>
<dbReference type="PANTHER" id="PTHR42034">
    <property type="entry name" value="CHROMOSOME 7, WHOLE GENOME SHOTGUN SEQUENCE-RELATED"/>
    <property type="match status" value="1"/>
</dbReference>
<evidence type="ECO:0000313" key="2">
    <source>
        <dbReference type="EMBL" id="CBQ70155.1"/>
    </source>
</evidence>
<dbReference type="EMBL" id="FQ311440">
    <property type="protein sequence ID" value="CBQ70155.1"/>
    <property type="molecule type" value="Genomic_DNA"/>
</dbReference>
<organism evidence="2 3">
    <name type="scientific">Sporisorium reilianum (strain SRZ2)</name>
    <name type="common">Maize head smut fungus</name>
    <dbReference type="NCBI Taxonomy" id="999809"/>
    <lineage>
        <taxon>Eukaryota</taxon>
        <taxon>Fungi</taxon>
        <taxon>Dikarya</taxon>
        <taxon>Basidiomycota</taxon>
        <taxon>Ustilaginomycotina</taxon>
        <taxon>Ustilaginomycetes</taxon>
        <taxon>Ustilaginales</taxon>
        <taxon>Ustilaginaceae</taxon>
        <taxon>Sporisorium</taxon>
    </lineage>
</organism>
<accession>E6ZSE8</accession>
<feature type="compositionally biased region" description="Low complexity" evidence="1">
    <location>
        <begin position="38"/>
        <end position="59"/>
    </location>
</feature>
<sequence length="681" mass="74949">MKGLKHYSSYLGIPPKSNDTETRMQHKHSLASLFTGDRSTAGRSSSSSHPSRATTTSSADPPPPPQPQQQPAYTSPASTSDFRWRFLDAASNGKVWWRTVDSMANFILHWQTRFHEHGDMFGSCLLDVQRAEGEGAACELSRAGLREAVRRLRFEHPSVALRLAKRAALGIEPLRNIPPLVAQHVDLQVALVYDVVECDADVERWLDDIVVYHLASEERLEDDDEFRTLVAAGTADGVPGRDRLRFHFWPASTQRARVLLEQSHSVSEGIGTLHAFDVLLAAIASVLASPAPRACAWGEEVTRLEPAVQDAIAHPPADWRVSAAERKHVQKHNADRMNGKSTPPNVVDKLGAKVIAITLNGEKSSSSVRRKVVNRPLVSVCRSVASKGDMFPLGLLPQTGRPFAGARTHTAFITHTLAPAQTQALLSVLKRKGVTMAPFIEACGHMATMWVRRQRGLAGKGGRDSDTRILGSFSNAISKRDTLQPQYRRYLGLCMSGFPTKIAASSARWSSRAEEGATPSPTDARDPLPAIGPGELDQLFSITSDLAAQYAAARSNANWLKHDQALLFDTMTTEYLFLRDAANYPAIPWLSSVGRVESAFRPHHPTAHAGALHAHKLRLVGRVAIRQPILHVYTFRMHTTLQLSYADWLYADQARQNILCFWMQVVSALIDAVLQQADVSG</sequence>
<name>E6ZSE8_SPORE</name>
<proteinExistence type="predicted"/>
<dbReference type="OrthoDB" id="2548233at2759"/>
<dbReference type="VEuPathDB" id="FungiDB:sr16360"/>
<evidence type="ECO:0000313" key="3">
    <source>
        <dbReference type="Proteomes" id="UP000008867"/>
    </source>
</evidence>
<dbReference type="eggNOG" id="ENOG502SYZR">
    <property type="taxonomic scope" value="Eukaryota"/>
</dbReference>
<dbReference type="AlphaFoldDB" id="E6ZSE8"/>
<feature type="region of interest" description="Disordered" evidence="1">
    <location>
        <begin position="1"/>
        <end position="77"/>
    </location>
</feature>
<dbReference type="InterPro" id="IPR023213">
    <property type="entry name" value="CAT-like_dom_sf"/>
</dbReference>
<keyword evidence="3" id="KW-1185">Reference proteome</keyword>